<evidence type="ECO:0000256" key="8">
    <source>
        <dbReference type="ARBA" id="ARBA00023303"/>
    </source>
</evidence>
<evidence type="ECO:0000256" key="7">
    <source>
        <dbReference type="ARBA" id="ARBA00023136"/>
    </source>
</evidence>
<organism evidence="10 11">
    <name type="scientific">Kordia antarctica</name>
    <dbReference type="NCBI Taxonomy" id="1218801"/>
    <lineage>
        <taxon>Bacteria</taxon>
        <taxon>Pseudomonadati</taxon>
        <taxon>Bacteroidota</taxon>
        <taxon>Flavobacteriia</taxon>
        <taxon>Flavobacteriales</taxon>
        <taxon>Flavobacteriaceae</taxon>
        <taxon>Kordia</taxon>
    </lineage>
</organism>
<evidence type="ECO:0000256" key="3">
    <source>
        <dbReference type="ARBA" id="ARBA00022475"/>
    </source>
</evidence>
<evidence type="ECO:0000256" key="5">
    <source>
        <dbReference type="ARBA" id="ARBA00022989"/>
    </source>
</evidence>
<gene>
    <name evidence="10" type="primary">mscL_2</name>
    <name evidence="9" type="synonym">mscL</name>
    <name evidence="10" type="ORF">IMCC3317_29690</name>
</gene>
<dbReference type="PANTHER" id="PTHR30266:SF2">
    <property type="entry name" value="LARGE-CONDUCTANCE MECHANOSENSITIVE CHANNEL"/>
    <property type="match status" value="1"/>
</dbReference>
<keyword evidence="3 9" id="KW-1003">Cell membrane</keyword>
<comment type="subunit">
    <text evidence="9">Homopentamer.</text>
</comment>
<dbReference type="Proteomes" id="UP000464657">
    <property type="component" value="Chromosome"/>
</dbReference>
<evidence type="ECO:0000313" key="10">
    <source>
        <dbReference type="EMBL" id="QHI37589.1"/>
    </source>
</evidence>
<comment type="subcellular location">
    <subcellularLocation>
        <location evidence="9">Cell membrane</location>
        <topology evidence="9">Multi-pass membrane protein</topology>
    </subcellularLocation>
    <subcellularLocation>
        <location evidence="1">Membrane</location>
        <topology evidence="1">Multi-pass membrane protein</topology>
    </subcellularLocation>
</comment>
<evidence type="ECO:0000313" key="11">
    <source>
        <dbReference type="Proteomes" id="UP000464657"/>
    </source>
</evidence>
<dbReference type="RefSeq" id="WP_160130204.1">
    <property type="nucleotide sequence ID" value="NZ_CP019288.1"/>
</dbReference>
<dbReference type="Gene3D" id="1.10.1200.120">
    <property type="entry name" value="Large-conductance mechanosensitive channel, MscL, domain 1"/>
    <property type="match status" value="1"/>
</dbReference>
<keyword evidence="5 9" id="KW-1133">Transmembrane helix</keyword>
<dbReference type="SUPFAM" id="SSF81330">
    <property type="entry name" value="Gated mechanosensitive channel"/>
    <property type="match status" value="1"/>
</dbReference>
<dbReference type="PRINTS" id="PR01264">
    <property type="entry name" value="MECHCHANNEL"/>
</dbReference>
<dbReference type="AlphaFoldDB" id="A0A7L4ZMC6"/>
<keyword evidence="4 9" id="KW-0812">Transmembrane</keyword>
<keyword evidence="8 9" id="KW-0407">Ion channel</keyword>
<dbReference type="InterPro" id="IPR036019">
    <property type="entry name" value="MscL_channel"/>
</dbReference>
<comment type="function">
    <text evidence="9">Channel that opens in response to stretch forces in the membrane lipid bilayer. May participate in the regulation of osmotic pressure changes within the cell.</text>
</comment>
<name>A0A7L4ZMC6_9FLAO</name>
<protein>
    <recommendedName>
        <fullName evidence="9">Large-conductance mechanosensitive channel</fullName>
    </recommendedName>
</protein>
<reference evidence="10 11" key="1">
    <citation type="journal article" date="2013" name="Int. J. Syst. Evol. Microbiol.">
        <title>Kordia antarctica sp. nov., isolated from Antarctic seawater.</title>
        <authorList>
            <person name="Baek K."/>
            <person name="Choi A."/>
            <person name="Kang I."/>
            <person name="Lee K."/>
            <person name="Cho J.C."/>
        </authorList>
    </citation>
    <scope>NUCLEOTIDE SEQUENCE [LARGE SCALE GENOMIC DNA]</scope>
    <source>
        <strain evidence="10 11">IMCC3317</strain>
    </source>
</reference>
<evidence type="ECO:0000256" key="6">
    <source>
        <dbReference type="ARBA" id="ARBA00023065"/>
    </source>
</evidence>
<dbReference type="GO" id="GO:0005886">
    <property type="term" value="C:plasma membrane"/>
    <property type="evidence" value="ECO:0007669"/>
    <property type="project" value="UniProtKB-SubCell"/>
</dbReference>
<dbReference type="InterPro" id="IPR037673">
    <property type="entry name" value="MSC/AndL"/>
</dbReference>
<keyword evidence="7 9" id="KW-0472">Membrane</keyword>
<feature type="transmembrane region" description="Helical" evidence="9">
    <location>
        <begin position="12"/>
        <end position="31"/>
    </location>
</feature>
<keyword evidence="6 9" id="KW-0406">Ion transport</keyword>
<sequence length="138" mass="14892">MFKEFKSFIMTGNVVDLAVAVIMAGAIGAVVKGFVSNIVMPCVGYFTGGTDFADKKIILSDAVVDATGKVITPENAIMWGSWINTIVNLIIVGFVMFMIIKAYNKTKKKEEVPAPAPPPGPTQEELLADIRDLLKKQA</sequence>
<accession>A0A7L4ZMC6</accession>
<dbReference type="Pfam" id="PF01741">
    <property type="entry name" value="MscL"/>
    <property type="match status" value="1"/>
</dbReference>
<keyword evidence="2 9" id="KW-0813">Transport</keyword>
<comment type="similarity">
    <text evidence="9">Belongs to the MscL family.</text>
</comment>
<feature type="transmembrane region" description="Helical" evidence="9">
    <location>
        <begin position="79"/>
        <end position="100"/>
    </location>
</feature>
<dbReference type="EMBL" id="CP019288">
    <property type="protein sequence ID" value="QHI37589.1"/>
    <property type="molecule type" value="Genomic_DNA"/>
</dbReference>
<dbReference type="OrthoDB" id="9810350at2"/>
<dbReference type="PANTHER" id="PTHR30266">
    <property type="entry name" value="MECHANOSENSITIVE CHANNEL MSCL"/>
    <property type="match status" value="1"/>
</dbReference>
<dbReference type="KEGG" id="kan:IMCC3317_29690"/>
<evidence type="ECO:0000256" key="4">
    <source>
        <dbReference type="ARBA" id="ARBA00022692"/>
    </source>
</evidence>
<proteinExistence type="inferred from homology"/>
<dbReference type="GO" id="GO:0008381">
    <property type="term" value="F:mechanosensitive monoatomic ion channel activity"/>
    <property type="evidence" value="ECO:0007669"/>
    <property type="project" value="UniProtKB-UniRule"/>
</dbReference>
<dbReference type="HAMAP" id="MF_00115">
    <property type="entry name" value="MscL"/>
    <property type="match status" value="1"/>
</dbReference>
<dbReference type="InterPro" id="IPR001185">
    <property type="entry name" value="MS_channel"/>
</dbReference>
<evidence type="ECO:0000256" key="2">
    <source>
        <dbReference type="ARBA" id="ARBA00022448"/>
    </source>
</evidence>
<evidence type="ECO:0000256" key="1">
    <source>
        <dbReference type="ARBA" id="ARBA00004141"/>
    </source>
</evidence>
<evidence type="ECO:0000256" key="9">
    <source>
        <dbReference type="HAMAP-Rule" id="MF_00115"/>
    </source>
</evidence>
<keyword evidence="11" id="KW-1185">Reference proteome</keyword>
<dbReference type="NCBIfam" id="TIGR00220">
    <property type="entry name" value="mscL"/>
    <property type="match status" value="1"/>
</dbReference>